<dbReference type="GO" id="GO:0016787">
    <property type="term" value="F:hydrolase activity"/>
    <property type="evidence" value="ECO:0007669"/>
    <property type="project" value="UniProtKB-KW"/>
</dbReference>
<comment type="cofactor">
    <cofactor evidence="3">
        <name>Mn(2+)</name>
        <dbReference type="ChEBI" id="CHEBI:29035"/>
    </cofactor>
    <text evidence="3">The Mn(2+) ion enhances activity.</text>
</comment>
<feature type="binding site" evidence="3">
    <location>
        <position position="403"/>
    </location>
    <ligand>
        <name>Mn(2+)</name>
        <dbReference type="ChEBI" id="CHEBI:29035"/>
        <label>2</label>
    </ligand>
</feature>
<keyword evidence="2 5" id="KW-0378">Hydrolase</keyword>
<evidence type="ECO:0000313" key="5">
    <source>
        <dbReference type="EMBL" id="TXB60078.1"/>
    </source>
</evidence>
<dbReference type="Gene3D" id="3.40.630.10">
    <property type="entry name" value="Zn peptidases"/>
    <property type="match status" value="1"/>
</dbReference>
<dbReference type="InterPro" id="IPR011650">
    <property type="entry name" value="Peptidase_M20_dimer"/>
</dbReference>
<comment type="caution">
    <text evidence="5">The sequence shown here is derived from an EMBL/GenBank/DDBJ whole genome shotgun (WGS) entry which is preliminary data.</text>
</comment>
<dbReference type="PANTHER" id="PTHR11014">
    <property type="entry name" value="PEPTIDASE M20 FAMILY MEMBER"/>
    <property type="match status" value="1"/>
</dbReference>
<reference evidence="5 6" key="1">
    <citation type="submission" date="2019-08" db="EMBL/GenBank/DDBJ databases">
        <title>Genome of Phaeodactylibacter luteus.</title>
        <authorList>
            <person name="Bowman J.P."/>
        </authorList>
    </citation>
    <scope>NUCLEOTIDE SEQUENCE [LARGE SCALE GENOMIC DNA]</scope>
    <source>
        <strain evidence="5 6">KCTC 42180</strain>
    </source>
</reference>
<dbReference type="Pfam" id="PF01546">
    <property type="entry name" value="Peptidase_M20"/>
    <property type="match status" value="1"/>
</dbReference>
<dbReference type="Gene3D" id="3.30.70.360">
    <property type="match status" value="1"/>
</dbReference>
<evidence type="ECO:0000256" key="3">
    <source>
        <dbReference type="PIRSR" id="PIRSR005962-1"/>
    </source>
</evidence>
<sequence>MKKRFLLLGCLLGSSLLGLSQGHLHERISAKAAGIERQVVEWRRHLHQYPELSNREFNTMAYIVDYMKTLPVEIESGVAHTGVVALLDTGKPGPTVALRADMDALPVRERVDVPFASKEETEYLGQRVGIMHACGHDSHVAMLMGAATVLCEMKEELNGRFLFVFQPAEEGAPVGEEGGAALMVKEGIIEKYGVDVFFGLHISSVIEEGTINYRPNGIMAAADQFKIKVKGKQTHGSRPWDGVDPIVVSAQIIMGLQAIISRQTDLTNEAAVITVGKITSGVRNNIVPEEAEMIGTIRTFDTAMQREIHNRIVKTATSIAEASGAEAEVDIIRGYPVTFNNPQLTAQMLPTLFTVFGEEAVRVTKPVTGAEDFSFFAREVPGLFFFLGARPAEWGPMEATFHHTPDFFISEGSFVLGVEALSQLAVDYMASRP</sequence>
<evidence type="ECO:0000256" key="2">
    <source>
        <dbReference type="ARBA" id="ARBA00022801"/>
    </source>
</evidence>
<keyword evidence="6" id="KW-1185">Reference proteome</keyword>
<proteinExistence type="inferred from homology"/>
<feature type="domain" description="Peptidase M20 dimerisation" evidence="4">
    <location>
        <begin position="224"/>
        <end position="317"/>
    </location>
</feature>
<evidence type="ECO:0000259" key="4">
    <source>
        <dbReference type="Pfam" id="PF07687"/>
    </source>
</evidence>
<evidence type="ECO:0000256" key="1">
    <source>
        <dbReference type="ARBA" id="ARBA00006153"/>
    </source>
</evidence>
<feature type="binding site" evidence="3">
    <location>
        <position position="136"/>
    </location>
    <ligand>
        <name>Mn(2+)</name>
        <dbReference type="ChEBI" id="CHEBI:29035"/>
        <label>2</label>
    </ligand>
</feature>
<organism evidence="5 6">
    <name type="scientific">Phaeodactylibacter luteus</name>
    <dbReference type="NCBI Taxonomy" id="1564516"/>
    <lineage>
        <taxon>Bacteria</taxon>
        <taxon>Pseudomonadati</taxon>
        <taxon>Bacteroidota</taxon>
        <taxon>Saprospiria</taxon>
        <taxon>Saprospirales</taxon>
        <taxon>Haliscomenobacteraceae</taxon>
        <taxon>Phaeodactylibacter</taxon>
    </lineage>
</organism>
<keyword evidence="3" id="KW-0464">Manganese</keyword>
<dbReference type="SUPFAM" id="SSF53187">
    <property type="entry name" value="Zn-dependent exopeptidases"/>
    <property type="match status" value="1"/>
</dbReference>
<dbReference type="EMBL" id="VOOR01000083">
    <property type="protein sequence ID" value="TXB60078.1"/>
    <property type="molecule type" value="Genomic_DNA"/>
</dbReference>
<feature type="binding site" evidence="3">
    <location>
        <position position="170"/>
    </location>
    <ligand>
        <name>Mn(2+)</name>
        <dbReference type="ChEBI" id="CHEBI:29035"/>
        <label>2</label>
    </ligand>
</feature>
<evidence type="ECO:0000313" key="6">
    <source>
        <dbReference type="Proteomes" id="UP000321580"/>
    </source>
</evidence>
<dbReference type="OrthoDB" id="9776731at2"/>
<feature type="binding site" evidence="3">
    <location>
        <position position="201"/>
    </location>
    <ligand>
        <name>Mn(2+)</name>
        <dbReference type="ChEBI" id="CHEBI:29035"/>
        <label>2</label>
    </ligand>
</feature>
<gene>
    <name evidence="5" type="ORF">FRY97_20885</name>
</gene>
<accession>A0A5C6RFJ7</accession>
<dbReference type="PANTHER" id="PTHR11014:SF63">
    <property type="entry name" value="METALLOPEPTIDASE, PUTATIVE (AFU_ORTHOLOGUE AFUA_6G09600)-RELATED"/>
    <property type="match status" value="1"/>
</dbReference>
<dbReference type="Pfam" id="PF07687">
    <property type="entry name" value="M20_dimer"/>
    <property type="match status" value="1"/>
</dbReference>
<keyword evidence="3" id="KW-0479">Metal-binding</keyword>
<dbReference type="Proteomes" id="UP000321580">
    <property type="component" value="Unassembled WGS sequence"/>
</dbReference>
<dbReference type="InterPro" id="IPR002933">
    <property type="entry name" value="Peptidase_M20"/>
</dbReference>
<feature type="binding site" evidence="3">
    <location>
        <position position="134"/>
    </location>
    <ligand>
        <name>Mn(2+)</name>
        <dbReference type="ChEBI" id="CHEBI:29035"/>
        <label>2</label>
    </ligand>
</feature>
<dbReference type="FunFam" id="3.30.70.360:FF:000014">
    <property type="entry name" value="N-acyl-L-amino acid amidohydrolase"/>
    <property type="match status" value="1"/>
</dbReference>
<dbReference type="PIRSF" id="PIRSF005962">
    <property type="entry name" value="Pept_M20D_amidohydro"/>
    <property type="match status" value="1"/>
</dbReference>
<comment type="similarity">
    <text evidence="1">Belongs to the peptidase M20 family.</text>
</comment>
<dbReference type="InterPro" id="IPR036264">
    <property type="entry name" value="Bact_exopeptidase_dim_dom"/>
</dbReference>
<dbReference type="GO" id="GO:0046872">
    <property type="term" value="F:metal ion binding"/>
    <property type="evidence" value="ECO:0007669"/>
    <property type="project" value="UniProtKB-KW"/>
</dbReference>
<name>A0A5C6RFJ7_9BACT</name>
<dbReference type="AlphaFoldDB" id="A0A5C6RFJ7"/>
<dbReference type="SUPFAM" id="SSF55031">
    <property type="entry name" value="Bacterial exopeptidase dimerisation domain"/>
    <property type="match status" value="1"/>
</dbReference>
<dbReference type="NCBIfam" id="TIGR01891">
    <property type="entry name" value="amidohydrolases"/>
    <property type="match status" value="1"/>
</dbReference>
<protein>
    <submittedName>
        <fullName evidence="5">Amidohydrolase</fullName>
    </submittedName>
</protein>
<dbReference type="InterPro" id="IPR017439">
    <property type="entry name" value="Amidohydrolase"/>
</dbReference>